<gene>
    <name evidence="1" type="ORF">H6F44_11150</name>
</gene>
<organism evidence="1 2">
    <name type="scientific">Pseudanabaena cinerea FACHB-1277</name>
    <dbReference type="NCBI Taxonomy" id="2949581"/>
    <lineage>
        <taxon>Bacteria</taxon>
        <taxon>Bacillati</taxon>
        <taxon>Cyanobacteriota</taxon>
        <taxon>Cyanophyceae</taxon>
        <taxon>Pseudanabaenales</taxon>
        <taxon>Pseudanabaenaceae</taxon>
        <taxon>Pseudanabaena</taxon>
        <taxon>Pseudanabaena cinerea</taxon>
    </lineage>
</organism>
<dbReference type="AlphaFoldDB" id="A0A926USX4"/>
<accession>A0A926USX4</accession>
<dbReference type="RefSeq" id="WP_190351035.1">
    <property type="nucleotide sequence ID" value="NZ_JACJPY010000031.1"/>
</dbReference>
<protein>
    <submittedName>
        <fullName evidence="1">Uncharacterized protein</fullName>
    </submittedName>
</protein>
<name>A0A926USX4_9CYAN</name>
<dbReference type="Proteomes" id="UP000631421">
    <property type="component" value="Unassembled WGS sequence"/>
</dbReference>
<keyword evidence="2" id="KW-1185">Reference proteome</keyword>
<reference evidence="1 2" key="1">
    <citation type="journal article" date="2015" name="ISME J.">
        <title>Draft Genome Sequence of Streptomyces incarnatus NRRL8089, which Produces the Nucleoside Antibiotic Sinefungin.</title>
        <authorList>
            <person name="Oshima K."/>
            <person name="Hattori M."/>
            <person name="Shimizu H."/>
            <person name="Fukuda K."/>
            <person name="Nemoto M."/>
            <person name="Inagaki K."/>
            <person name="Tamura T."/>
        </authorList>
    </citation>
    <scope>NUCLEOTIDE SEQUENCE [LARGE SCALE GENOMIC DNA]</scope>
    <source>
        <strain evidence="1 2">FACHB-1277</strain>
    </source>
</reference>
<evidence type="ECO:0000313" key="1">
    <source>
        <dbReference type="EMBL" id="MBD2150671.1"/>
    </source>
</evidence>
<evidence type="ECO:0000313" key="2">
    <source>
        <dbReference type="Proteomes" id="UP000631421"/>
    </source>
</evidence>
<comment type="caution">
    <text evidence="1">The sequence shown here is derived from an EMBL/GenBank/DDBJ whole genome shotgun (WGS) entry which is preliminary data.</text>
</comment>
<proteinExistence type="predicted"/>
<dbReference type="EMBL" id="JACJPY010000031">
    <property type="protein sequence ID" value="MBD2150671.1"/>
    <property type="molecule type" value="Genomic_DNA"/>
</dbReference>
<sequence>MNNSQKSKELINDFIQNLPDAPTINPNDKSSKLLLHQDYSYLDSYLSDLFDSDPFHEILQEWIVSEGVTKTSKT</sequence>